<organism evidence="1 2">
    <name type="scientific">Gigaspora margarita</name>
    <dbReference type="NCBI Taxonomy" id="4874"/>
    <lineage>
        <taxon>Eukaryota</taxon>
        <taxon>Fungi</taxon>
        <taxon>Fungi incertae sedis</taxon>
        <taxon>Mucoromycota</taxon>
        <taxon>Glomeromycotina</taxon>
        <taxon>Glomeromycetes</taxon>
        <taxon>Diversisporales</taxon>
        <taxon>Gigasporaceae</taxon>
        <taxon>Gigaspora</taxon>
    </lineage>
</organism>
<feature type="non-terminal residue" evidence="1">
    <location>
        <position position="57"/>
    </location>
</feature>
<evidence type="ECO:0000313" key="1">
    <source>
        <dbReference type="EMBL" id="CAG8844632.1"/>
    </source>
</evidence>
<name>A0ABN7X2P5_GIGMA</name>
<protein>
    <submittedName>
        <fullName evidence="1">42743_t:CDS:1</fullName>
    </submittedName>
</protein>
<feature type="non-terminal residue" evidence="1">
    <location>
        <position position="1"/>
    </location>
</feature>
<reference evidence="1 2" key="1">
    <citation type="submission" date="2021-06" db="EMBL/GenBank/DDBJ databases">
        <authorList>
            <person name="Kallberg Y."/>
            <person name="Tangrot J."/>
            <person name="Rosling A."/>
        </authorList>
    </citation>
    <scope>NUCLEOTIDE SEQUENCE [LARGE SCALE GENOMIC DNA]</scope>
    <source>
        <strain evidence="1 2">120-4 pot B 10/14</strain>
    </source>
</reference>
<evidence type="ECO:0000313" key="2">
    <source>
        <dbReference type="Proteomes" id="UP000789901"/>
    </source>
</evidence>
<proteinExistence type="predicted"/>
<dbReference type="EMBL" id="CAJVQB010076621">
    <property type="protein sequence ID" value="CAG8844632.1"/>
    <property type="molecule type" value="Genomic_DNA"/>
</dbReference>
<gene>
    <name evidence="1" type="ORF">GMARGA_LOCUS37205</name>
</gene>
<comment type="caution">
    <text evidence="1">The sequence shown here is derived from an EMBL/GenBank/DDBJ whole genome shotgun (WGS) entry which is preliminary data.</text>
</comment>
<sequence>NENWGIRHYSQDQQTAVILVALPTTNSNESETNNINNMNDYISQARFLIMQFTTDIG</sequence>
<keyword evidence="2" id="KW-1185">Reference proteome</keyword>
<dbReference type="Proteomes" id="UP000789901">
    <property type="component" value="Unassembled WGS sequence"/>
</dbReference>
<accession>A0ABN7X2P5</accession>